<gene>
    <name evidence="2" type="ORF">ODALV1_LOCUS14721</name>
</gene>
<protein>
    <submittedName>
        <fullName evidence="2">Uncharacterized protein</fullName>
    </submittedName>
</protein>
<keyword evidence="1" id="KW-0732">Signal</keyword>
<proteinExistence type="predicted"/>
<accession>A0ABP1QSY0</accession>
<organism evidence="2 3">
    <name type="scientific">Orchesella dallaii</name>
    <dbReference type="NCBI Taxonomy" id="48710"/>
    <lineage>
        <taxon>Eukaryota</taxon>
        <taxon>Metazoa</taxon>
        <taxon>Ecdysozoa</taxon>
        <taxon>Arthropoda</taxon>
        <taxon>Hexapoda</taxon>
        <taxon>Collembola</taxon>
        <taxon>Entomobryomorpha</taxon>
        <taxon>Entomobryoidea</taxon>
        <taxon>Orchesellidae</taxon>
        <taxon>Orchesellinae</taxon>
        <taxon>Orchesella</taxon>
    </lineage>
</organism>
<name>A0ABP1QSY0_9HEXA</name>
<feature type="signal peptide" evidence="1">
    <location>
        <begin position="1"/>
        <end position="28"/>
    </location>
</feature>
<sequence>MFGFSANIFSALVAVGLTTVLQIHEGAAAPLGRVDNVGQKDVHSENPIPRMYKRSEEITVIFTSSCSGHGPYEFSIAREKTGCINVGKPTPQQIIKTNPDGARLRIFDAPDCQGNSKLYTPPGFTSNGESSQFKLPFEVSSFTISRSQEDGQE</sequence>
<feature type="chain" id="PRO_5045588665" evidence="1">
    <location>
        <begin position="29"/>
        <end position="153"/>
    </location>
</feature>
<evidence type="ECO:0000313" key="3">
    <source>
        <dbReference type="Proteomes" id="UP001642540"/>
    </source>
</evidence>
<comment type="caution">
    <text evidence="2">The sequence shown here is derived from an EMBL/GenBank/DDBJ whole genome shotgun (WGS) entry which is preliminary data.</text>
</comment>
<evidence type="ECO:0000256" key="1">
    <source>
        <dbReference type="SAM" id="SignalP"/>
    </source>
</evidence>
<reference evidence="2 3" key="1">
    <citation type="submission" date="2024-08" db="EMBL/GenBank/DDBJ databases">
        <authorList>
            <person name="Cucini C."/>
            <person name="Frati F."/>
        </authorList>
    </citation>
    <scope>NUCLEOTIDE SEQUENCE [LARGE SCALE GENOMIC DNA]</scope>
</reference>
<evidence type="ECO:0000313" key="2">
    <source>
        <dbReference type="EMBL" id="CAL8111096.1"/>
    </source>
</evidence>
<dbReference type="EMBL" id="CAXLJM020000046">
    <property type="protein sequence ID" value="CAL8111096.1"/>
    <property type="molecule type" value="Genomic_DNA"/>
</dbReference>
<keyword evidence="3" id="KW-1185">Reference proteome</keyword>
<dbReference type="Proteomes" id="UP001642540">
    <property type="component" value="Unassembled WGS sequence"/>
</dbReference>